<dbReference type="InterPro" id="IPR041698">
    <property type="entry name" value="Methyltransf_25"/>
</dbReference>
<dbReference type="Gene3D" id="3.40.50.150">
    <property type="entry name" value="Vaccinia Virus protein VP39"/>
    <property type="match status" value="1"/>
</dbReference>
<reference evidence="3" key="1">
    <citation type="journal article" date="2019" name="Int. J. Syst. Evol. Microbiol.">
        <title>The Global Catalogue of Microorganisms (GCM) 10K type strain sequencing project: providing services to taxonomists for standard genome sequencing and annotation.</title>
        <authorList>
            <consortium name="The Broad Institute Genomics Platform"/>
            <consortium name="The Broad Institute Genome Sequencing Center for Infectious Disease"/>
            <person name="Wu L."/>
            <person name="Ma J."/>
        </authorList>
    </citation>
    <scope>NUCLEOTIDE SEQUENCE [LARGE SCALE GENOMIC DNA]</scope>
    <source>
        <strain evidence="3">CGMCC 4.7246</strain>
    </source>
</reference>
<dbReference type="SUPFAM" id="SSF53335">
    <property type="entry name" value="S-adenosyl-L-methionine-dependent methyltransferases"/>
    <property type="match status" value="1"/>
</dbReference>
<dbReference type="GO" id="GO:0008168">
    <property type="term" value="F:methyltransferase activity"/>
    <property type="evidence" value="ECO:0007669"/>
    <property type="project" value="UniProtKB-KW"/>
</dbReference>
<dbReference type="InterPro" id="IPR029063">
    <property type="entry name" value="SAM-dependent_MTases_sf"/>
</dbReference>
<dbReference type="GO" id="GO:0032259">
    <property type="term" value="P:methylation"/>
    <property type="evidence" value="ECO:0007669"/>
    <property type="project" value="UniProtKB-KW"/>
</dbReference>
<evidence type="ECO:0000313" key="2">
    <source>
        <dbReference type="EMBL" id="MFC6094880.1"/>
    </source>
</evidence>
<organism evidence="2 3">
    <name type="scientific">Saccharothrix lopnurensis</name>
    <dbReference type="NCBI Taxonomy" id="1670621"/>
    <lineage>
        <taxon>Bacteria</taxon>
        <taxon>Bacillati</taxon>
        <taxon>Actinomycetota</taxon>
        <taxon>Actinomycetes</taxon>
        <taxon>Pseudonocardiales</taxon>
        <taxon>Pseudonocardiaceae</taxon>
        <taxon>Saccharothrix</taxon>
    </lineage>
</organism>
<evidence type="ECO:0000259" key="1">
    <source>
        <dbReference type="Pfam" id="PF13649"/>
    </source>
</evidence>
<keyword evidence="2" id="KW-0489">Methyltransferase</keyword>
<proteinExistence type="predicted"/>
<accession>A0ABW1PIP3</accession>
<comment type="caution">
    <text evidence="2">The sequence shown here is derived from an EMBL/GenBank/DDBJ whole genome shotgun (WGS) entry which is preliminary data.</text>
</comment>
<dbReference type="EMBL" id="JBHSQO010000080">
    <property type="protein sequence ID" value="MFC6094880.1"/>
    <property type="molecule type" value="Genomic_DNA"/>
</dbReference>
<dbReference type="Proteomes" id="UP001596220">
    <property type="component" value="Unassembled WGS sequence"/>
</dbReference>
<name>A0ABW1PIP3_9PSEU</name>
<dbReference type="RefSeq" id="WP_380643569.1">
    <property type="nucleotide sequence ID" value="NZ_JBHSQO010000080.1"/>
</dbReference>
<evidence type="ECO:0000313" key="3">
    <source>
        <dbReference type="Proteomes" id="UP001596220"/>
    </source>
</evidence>
<dbReference type="CDD" id="cd02440">
    <property type="entry name" value="AdoMet_MTases"/>
    <property type="match status" value="1"/>
</dbReference>
<sequence length="146" mass="15884">MSAPPSSTWYVDFFTELPNEFWRRAVPPEVTVEEIDFVEERLGLAPGSLVLDVPCGSGRHSLELARRGHRVTGVDLSAEAILPGYRFSRGDEQLDVTAIHHVYTVAQIIDLLSGNGFTDVGLFDGPGGEPYGVGSGRLLLTARRTS</sequence>
<keyword evidence="3" id="KW-1185">Reference proteome</keyword>
<keyword evidence="2" id="KW-0808">Transferase</keyword>
<dbReference type="Pfam" id="PF13649">
    <property type="entry name" value="Methyltransf_25"/>
    <property type="match status" value="1"/>
</dbReference>
<feature type="domain" description="Methyltransferase" evidence="1">
    <location>
        <begin position="50"/>
        <end position="81"/>
    </location>
</feature>
<gene>
    <name evidence="2" type="ORF">ACFP3R_36935</name>
</gene>
<protein>
    <submittedName>
        <fullName evidence="2">Class I SAM-dependent methyltransferase</fullName>
    </submittedName>
</protein>